<feature type="coiled-coil region" evidence="9">
    <location>
        <begin position="1871"/>
        <end position="1919"/>
    </location>
</feature>
<dbReference type="Pfam" id="PF23409">
    <property type="entry name" value="Beta-prop_EML"/>
    <property type="match status" value="1"/>
</dbReference>
<dbReference type="Proteomes" id="UP000002630">
    <property type="component" value="Linkage Group LG08"/>
</dbReference>
<dbReference type="InterPro" id="IPR001680">
    <property type="entry name" value="WD40_rpt"/>
</dbReference>
<dbReference type="EMBL" id="FN649733">
    <property type="protein sequence ID" value="CBN79249.1"/>
    <property type="molecule type" value="Genomic_DNA"/>
</dbReference>
<dbReference type="InParanoid" id="D8LC66"/>
<feature type="compositionally biased region" description="Gly residues" evidence="10">
    <location>
        <begin position="615"/>
        <end position="628"/>
    </location>
</feature>
<feature type="domain" description="EML-like first beta-propeller" evidence="11">
    <location>
        <begin position="236"/>
        <end position="444"/>
    </location>
</feature>
<dbReference type="OMA" id="FIMDRVH"/>
<dbReference type="Pfam" id="PF00400">
    <property type="entry name" value="WD40"/>
    <property type="match status" value="3"/>
</dbReference>
<name>D8LC66_ECTSI</name>
<dbReference type="EMBL" id="FN647683">
    <property type="protein sequence ID" value="CBN79249.1"/>
    <property type="molecule type" value="Genomic_DNA"/>
</dbReference>
<dbReference type="Gene3D" id="2.130.10.10">
    <property type="entry name" value="YVTN repeat-like/Quinoprotein amine dehydrogenase"/>
    <property type="match status" value="2"/>
</dbReference>
<evidence type="ECO:0000256" key="8">
    <source>
        <dbReference type="PROSITE-ProRule" id="PRU00221"/>
    </source>
</evidence>
<feature type="compositionally biased region" description="Acidic residues" evidence="10">
    <location>
        <begin position="1704"/>
        <end position="1735"/>
    </location>
</feature>
<dbReference type="InterPro" id="IPR055439">
    <property type="entry name" value="Beta-prop_EML_1st"/>
</dbReference>
<reference evidence="12 13" key="1">
    <citation type="journal article" date="2010" name="Nature">
        <title>The Ectocarpus genome and the independent evolution of multicellularity in brown algae.</title>
        <authorList>
            <person name="Cock J.M."/>
            <person name="Sterck L."/>
            <person name="Rouze P."/>
            <person name="Scornet D."/>
            <person name="Allen A.E."/>
            <person name="Amoutzias G."/>
            <person name="Anthouard V."/>
            <person name="Artiguenave F."/>
            <person name="Aury J.M."/>
            <person name="Badger J.H."/>
            <person name="Beszteri B."/>
            <person name="Billiau K."/>
            <person name="Bonnet E."/>
            <person name="Bothwell J.H."/>
            <person name="Bowler C."/>
            <person name="Boyen C."/>
            <person name="Brownlee C."/>
            <person name="Carrano C.J."/>
            <person name="Charrier B."/>
            <person name="Cho G.Y."/>
            <person name="Coelho S.M."/>
            <person name="Collen J."/>
            <person name="Corre E."/>
            <person name="Da Silva C."/>
            <person name="Delage L."/>
            <person name="Delaroque N."/>
            <person name="Dittami S.M."/>
            <person name="Doulbeau S."/>
            <person name="Elias M."/>
            <person name="Farnham G."/>
            <person name="Gachon C.M."/>
            <person name="Gschloessl B."/>
            <person name="Heesch S."/>
            <person name="Jabbari K."/>
            <person name="Jubin C."/>
            <person name="Kawai H."/>
            <person name="Kimura K."/>
            <person name="Kloareg B."/>
            <person name="Kupper F.C."/>
            <person name="Lang D."/>
            <person name="Le Bail A."/>
            <person name="Leblanc C."/>
            <person name="Lerouge P."/>
            <person name="Lohr M."/>
            <person name="Lopez P.J."/>
            <person name="Martens C."/>
            <person name="Maumus F."/>
            <person name="Michel G."/>
            <person name="Miranda-Saavedra D."/>
            <person name="Morales J."/>
            <person name="Moreau H."/>
            <person name="Motomura T."/>
            <person name="Nagasato C."/>
            <person name="Napoli C.A."/>
            <person name="Nelson D.R."/>
            <person name="Nyvall-Collen P."/>
            <person name="Peters A.F."/>
            <person name="Pommier C."/>
            <person name="Potin P."/>
            <person name="Poulain J."/>
            <person name="Quesneville H."/>
            <person name="Read B."/>
            <person name="Rensing S.A."/>
            <person name="Ritter A."/>
            <person name="Rousvoal S."/>
            <person name="Samanta M."/>
            <person name="Samson G."/>
            <person name="Schroeder D.C."/>
            <person name="Segurens B."/>
            <person name="Strittmatter M."/>
            <person name="Tonon T."/>
            <person name="Tregear J.W."/>
            <person name="Valentin K."/>
            <person name="von Dassow P."/>
            <person name="Yamagishi T."/>
            <person name="Van de Peer Y."/>
            <person name="Wincker P."/>
        </authorList>
    </citation>
    <scope>NUCLEOTIDE SEQUENCE [LARGE SCALE GENOMIC DNA]</scope>
    <source>
        <strain evidence="13">Ec32 / CCAP1310/4</strain>
    </source>
</reference>
<feature type="compositionally biased region" description="Acidic residues" evidence="10">
    <location>
        <begin position="774"/>
        <end position="787"/>
    </location>
</feature>
<organism evidence="12 13">
    <name type="scientific">Ectocarpus siliculosus</name>
    <name type="common">Brown alga</name>
    <name type="synonym">Conferva siliculosa</name>
    <dbReference type="NCBI Taxonomy" id="2880"/>
    <lineage>
        <taxon>Eukaryota</taxon>
        <taxon>Sar</taxon>
        <taxon>Stramenopiles</taxon>
        <taxon>Ochrophyta</taxon>
        <taxon>PX clade</taxon>
        <taxon>Phaeophyceae</taxon>
        <taxon>Ectocarpales</taxon>
        <taxon>Ectocarpaceae</taxon>
        <taxon>Ectocarpus</taxon>
    </lineage>
</organism>
<feature type="compositionally biased region" description="Polar residues" evidence="10">
    <location>
        <begin position="1481"/>
        <end position="1491"/>
    </location>
</feature>
<dbReference type="PANTHER" id="PTHR14885:SF3">
    <property type="entry name" value="CILIA- AND FLAGELLA-ASSOCIATED PROTEIN 44"/>
    <property type="match status" value="1"/>
</dbReference>
<feature type="repeat" description="WD" evidence="8">
    <location>
        <begin position="525"/>
        <end position="566"/>
    </location>
</feature>
<keyword evidence="6" id="KW-0206">Cytoskeleton</keyword>
<sequence length="2112" mass="230457">MGFQTQTSGIACRTTRCVDQSANCVPQMFHLKRLCGPFCFEASRLRHRTLQRAQTLHATTTWQEIGAVGMTDQSEPAVASSEAAAEESEEQPMADVEDRKDGDPPERTSTEDKGRMDSSVVVDPSTGEVAGTEDDIAADVIPPPKRKSHRPSLEVVKVKVDSFYDKASFKQELQHGELARNNIAPHHSFGLDTARPDNLRYIEPGKVMYAAGNTLVILEVSTMKRRVIFGLDGGGVGCFAVHPTGTLVAVGDKGSMPNIYVYEYPSFKIAKVLRKGTERGYCAMDFTTTGEKLASVGQAPDFMLTVWDWVNEKVILHCKAFGQDVAKVSFSPDDEGRLTTSGTGHIRFWRVASTFTGLKLQGEIGKFGKVEMTDIDCFCHMPDGKVVSGAESGCLLIWEGQFIKCQVVRPGKTGCHDGPVLHVSLDRTDMLVVTAGADGYVRWWPFAGIDSADADDDSMCCEVSPVRELFIGEGVNARCVERGGVRDDPNSDHFLVTDGAGALWQVPISQPATADSPAPDTRQLATFHAGAITGLDTSFLEQLAATCGVDGTVRIWDFLTKKPLEMARFPRAAQCLVWANDHVDPAGHTVAVGFADGVVRVLVRDPRGEGARGDAAGGLGGSSDGGNGSLRRAQTLKPHDSGVAGLAYSPNGKLLATVGKDCKLFFIKSCLTAEMQDYVPVGFYTLPSTPTSVCWRKDSSSVIVTCVGGEVAQVDLSGGHLDGVDSSQSFEIPDIPVRWYTFKRRPVQSLSALELELPEEAGGETAADALEGSVENEDGDEEGEEDASNQTLPTPPALKAVYARGGGENFLLAMGGWARGAIFECSWEEEFPVRDFPAGYGPSSTAAIGAKPPTITTLRYTGPAAKDASSGGSSRETGEDDAELFLCGCDDGAVTVRPALAAGVYARVQAHDGNATVAAAACSCDGEWIVSGDSDGLLAVHRLRREPFEASALELSERMRHVTIPPALSPASSPMGSRSKKRGKSPVREPPPAPRAAEPPEPPAFLSEYMDDGQGAVTDLDGFELVRPVPQGFGSEAPLIEEEAADITDEAAYSIQEDKLKTEDDNRRKAAEAKKEGVRAIIRQMQAEFARLVEENAAAPPGERLSEADMLIDPGYEEMLERQGKELCEEVTRELEYSREESELHLVKLRRHFTDDVEMECITMKALQWDYEISSFRVEKPSAGLRKLLDAVHKQIRGEEREHMAAVQAEMNGDRTGEAGLASSGVMGAQGRLPAADGSALSGGGGASGSASFRGSGDRESRAEEKVSTFEARKAKRHARQVALAKLLKAKPAEDADDPRDVEAIALANSNMGDYKLKSSPDYEVPEEMQLNVVKKQREMVLLEDSLHAMRSRFNSRFLALRTIKQEILSTVSADNRRLREIDAELGEGGNGGGDLWEPALDPSEWPEMRDYVSPQELDAYAALCKSAAEADEARGGKAIGGANLPPAPRRETLSLSDLAAAEEARAGLQPATFASGDNKGVTQAITTTSPGEDPGATTHPSSESALTVSSPGATSAEAALRMVRDVDGMINKLPAARGSKGRTDGELSALEEEERAARDMLLRHERRTILEAAAENVLAFDEAVYDLRRERMLTAAHLKAAELKLLVLRQELELLNQFDTKDRALSTKMDKQQHDKKEVVAATAASKAKLSATQAEAEAGAGLEAGVLSDFLDLVPETNQFHEVLNKIFRKKIKRAKKRLAGEDDDGDVESEEEDSDEDDYDDFDDDDEEEVDDSCPPGCDMALYEKVLELRESRLDHEETLAELQKATDEHKRNLDRQVTRQRQIDKDLKQTALEIKAAQADKQTELNKLDVVVSLKLNQLYCMDNAIEGQAEGGEDGDKPRRRGSVSRPKLVADAGMDSHILFTRMGLDRLKRRISELVQENKAERNNFKELHRDRGRLEKARVVKEAEMEEHQARCNEIQVLKFGQLIDLEMVDKVSSGMSQEEARRRVEAIEDKHATELARLEERNRELRGRLLEGTYENTKLLRDVADLSSKQFTLEKELNTSGGGAALGSRGPTLRKEKEERDRLAALVKLQGRELDAIKAEINLLRTRKEKTARFYDTMEVVIRSTTTNNNKGRTLGMAKVLNQQPKIEAANFMCEYDSRRHGQ</sequence>
<evidence type="ECO:0000256" key="9">
    <source>
        <dbReference type="SAM" id="Coils"/>
    </source>
</evidence>
<gene>
    <name evidence="12" type="ORF">Esi_0010_0199</name>
</gene>
<evidence type="ECO:0000256" key="5">
    <source>
        <dbReference type="ARBA" id="ARBA00023054"/>
    </source>
</evidence>
<evidence type="ECO:0000256" key="2">
    <source>
        <dbReference type="ARBA" id="ARBA00022490"/>
    </source>
</evidence>
<dbReference type="GO" id="GO:0005930">
    <property type="term" value="C:axoneme"/>
    <property type="evidence" value="ECO:0007669"/>
    <property type="project" value="UniProtKB-SubCell"/>
</dbReference>
<feature type="region of interest" description="Disordered" evidence="10">
    <location>
        <begin position="1701"/>
        <end position="1740"/>
    </location>
</feature>
<protein>
    <submittedName>
        <fullName evidence="12">WD repeat protein</fullName>
    </submittedName>
</protein>
<evidence type="ECO:0000259" key="11">
    <source>
        <dbReference type="Pfam" id="PF23409"/>
    </source>
</evidence>
<evidence type="ECO:0000256" key="6">
    <source>
        <dbReference type="ARBA" id="ARBA00023212"/>
    </source>
</evidence>
<feature type="region of interest" description="Disordered" evidence="10">
    <location>
        <begin position="1470"/>
        <end position="1514"/>
    </location>
</feature>
<evidence type="ECO:0000313" key="13">
    <source>
        <dbReference type="Proteomes" id="UP000002630"/>
    </source>
</evidence>
<feature type="compositionally biased region" description="Pro residues" evidence="10">
    <location>
        <begin position="988"/>
        <end position="1003"/>
    </location>
</feature>
<feature type="region of interest" description="Disordered" evidence="10">
    <location>
        <begin position="963"/>
        <end position="1004"/>
    </location>
</feature>
<dbReference type="OrthoDB" id="1935234at2759"/>
<feature type="compositionally biased region" description="Basic and acidic residues" evidence="10">
    <location>
        <begin position="1256"/>
        <end position="1272"/>
    </location>
</feature>
<dbReference type="eggNOG" id="KOG2106">
    <property type="taxonomic scope" value="Eukaryota"/>
</dbReference>
<feature type="compositionally biased region" description="Low complexity" evidence="10">
    <location>
        <begin position="763"/>
        <end position="773"/>
    </location>
</feature>
<feature type="coiled-coil region" evidence="9">
    <location>
        <begin position="1950"/>
        <end position="1977"/>
    </location>
</feature>
<feature type="compositionally biased region" description="Polar residues" evidence="10">
    <location>
        <begin position="1499"/>
        <end position="1514"/>
    </location>
</feature>
<keyword evidence="7" id="KW-0966">Cell projection</keyword>
<dbReference type="STRING" id="2880.D8LC66"/>
<keyword evidence="5 9" id="KW-0175">Coiled coil</keyword>
<dbReference type="PROSITE" id="PS50082">
    <property type="entry name" value="WD_REPEATS_2"/>
    <property type="match status" value="2"/>
</dbReference>
<dbReference type="SMART" id="SM00320">
    <property type="entry name" value="WD40"/>
    <property type="match status" value="8"/>
</dbReference>
<feature type="repeat" description="WD" evidence="8">
    <location>
        <begin position="413"/>
        <end position="444"/>
    </location>
</feature>
<dbReference type="InterPro" id="IPR015943">
    <property type="entry name" value="WD40/YVTN_repeat-like_dom_sf"/>
</dbReference>
<keyword evidence="13" id="KW-1185">Reference proteome</keyword>
<proteinExistence type="predicted"/>
<feature type="region of interest" description="Disordered" evidence="10">
    <location>
        <begin position="72"/>
        <end position="150"/>
    </location>
</feature>
<keyword evidence="4" id="KW-0677">Repeat</keyword>
<dbReference type="SUPFAM" id="SSF50978">
    <property type="entry name" value="WD40 repeat-like"/>
    <property type="match status" value="2"/>
</dbReference>
<comment type="subcellular location">
    <subcellularLocation>
        <location evidence="1">Cytoplasm</location>
        <location evidence="1">Cytoskeleton</location>
        <location evidence="1">Cilium axoneme</location>
    </subcellularLocation>
</comment>
<evidence type="ECO:0000256" key="3">
    <source>
        <dbReference type="ARBA" id="ARBA00022574"/>
    </source>
</evidence>
<evidence type="ECO:0000256" key="10">
    <source>
        <dbReference type="SAM" id="MobiDB-lite"/>
    </source>
</evidence>
<keyword evidence="2" id="KW-0963">Cytoplasm</keyword>
<feature type="compositionally biased region" description="Basic and acidic residues" evidence="10">
    <location>
        <begin position="96"/>
        <end position="116"/>
    </location>
</feature>
<feature type="region of interest" description="Disordered" evidence="10">
    <location>
        <begin position="609"/>
        <end position="634"/>
    </location>
</feature>
<feature type="region of interest" description="Disordered" evidence="10">
    <location>
        <begin position="1832"/>
        <end position="1853"/>
    </location>
</feature>
<evidence type="ECO:0000256" key="4">
    <source>
        <dbReference type="ARBA" id="ARBA00022737"/>
    </source>
</evidence>
<keyword evidence="3 8" id="KW-0853">WD repeat</keyword>
<feature type="compositionally biased region" description="Low complexity" evidence="10">
    <location>
        <begin position="74"/>
        <end position="83"/>
    </location>
</feature>
<evidence type="ECO:0000313" key="12">
    <source>
        <dbReference type="EMBL" id="CBN79249.1"/>
    </source>
</evidence>
<feature type="region of interest" description="Disordered" evidence="10">
    <location>
        <begin position="1228"/>
        <end position="1272"/>
    </location>
</feature>
<feature type="region of interest" description="Disordered" evidence="10">
    <location>
        <begin position="761"/>
        <end position="796"/>
    </location>
</feature>
<evidence type="ECO:0000256" key="7">
    <source>
        <dbReference type="ARBA" id="ARBA00023273"/>
    </source>
</evidence>
<feature type="coiled-coil region" evidence="9">
    <location>
        <begin position="1749"/>
        <end position="1783"/>
    </location>
</feature>
<evidence type="ECO:0000256" key="1">
    <source>
        <dbReference type="ARBA" id="ARBA00004430"/>
    </source>
</evidence>
<accession>D8LC66</accession>
<dbReference type="PANTHER" id="PTHR14885">
    <property type="entry name" value="CILIA- AND FLAGELLA-ASSOCIATED PROTEIN 43-RELATED"/>
    <property type="match status" value="1"/>
</dbReference>
<dbReference type="InterPro" id="IPR036322">
    <property type="entry name" value="WD40_repeat_dom_sf"/>
</dbReference>